<evidence type="ECO:0000313" key="10">
    <source>
        <dbReference type="Proteomes" id="UP000285604"/>
    </source>
</evidence>
<dbReference type="Proteomes" id="UP000283785">
    <property type="component" value="Unassembled WGS sequence"/>
</dbReference>
<comment type="caution">
    <text evidence="4">The sequence shown here is derived from an EMBL/GenBank/DDBJ whole genome shotgun (WGS) entry which is preliminary data.</text>
</comment>
<dbReference type="EMBL" id="QRYP01000081">
    <property type="protein sequence ID" value="RGU89319.1"/>
    <property type="molecule type" value="Genomic_DNA"/>
</dbReference>
<dbReference type="EMBL" id="JAPDVG010000002">
    <property type="protein sequence ID" value="MCW4132983.1"/>
    <property type="molecule type" value="Genomic_DNA"/>
</dbReference>
<dbReference type="Proteomes" id="UP000285236">
    <property type="component" value="Unassembled WGS sequence"/>
</dbReference>
<evidence type="ECO:0000313" key="6">
    <source>
        <dbReference type="EMBL" id="RGW39419.1"/>
    </source>
</evidence>
<evidence type="ECO:0000313" key="4">
    <source>
        <dbReference type="EMBL" id="MST78473.1"/>
    </source>
</evidence>
<evidence type="ECO:0000313" key="9">
    <source>
        <dbReference type="Proteomes" id="UP000285236"/>
    </source>
</evidence>
<dbReference type="Proteomes" id="UP000285604">
    <property type="component" value="Unassembled WGS sequence"/>
</dbReference>
<evidence type="ECO:0000313" key="7">
    <source>
        <dbReference type="EMBL" id="RGX96218.1"/>
    </source>
</evidence>
<protein>
    <submittedName>
        <fullName evidence="4">Uncharacterized protein</fullName>
    </submittedName>
</protein>
<dbReference type="AlphaFoldDB" id="A0A413BFE2"/>
<evidence type="ECO:0000313" key="2">
    <source>
        <dbReference type="EMBL" id="MCW4132983.1"/>
    </source>
</evidence>
<sequence length="97" mass="10860">MSQKKIFRCQDCGYETEVYEGRGFMGQHIEAMSCPDCRNIVPLVVGGVIGDAAPSFNSLVGRLCLRCGSDRIHRWDMHTCPKCGGKMQPTGEEEFWT</sequence>
<reference evidence="4 12" key="2">
    <citation type="submission" date="2019-08" db="EMBL/GenBank/DDBJ databases">
        <title>In-depth cultivation of the pig gut microbiome towards novel bacterial diversity and tailored functional studies.</title>
        <authorList>
            <person name="Wylensek D."/>
            <person name="Hitch T.C.A."/>
            <person name="Clavel T."/>
        </authorList>
    </citation>
    <scope>NUCLEOTIDE SEQUENCE [LARGE SCALE GENOMIC DNA]</scope>
    <source>
        <strain evidence="4 12">LKV-178-WT-2C</strain>
    </source>
</reference>
<proteinExistence type="predicted"/>
<evidence type="ECO:0000313" key="1">
    <source>
        <dbReference type="EMBL" id="MCP9501777.1"/>
    </source>
</evidence>
<gene>
    <name evidence="6" type="ORF">DWV76_15695</name>
    <name evidence="5" type="ORF">DWW35_15285</name>
    <name evidence="7" type="ORF">DXA63_05855</name>
    <name evidence="3" type="ORF">F7D31_01905</name>
    <name evidence="4" type="ORF">FYJ72_12590</name>
    <name evidence="1" type="ORF">NND11_09480</name>
    <name evidence="2" type="ORF">ONT19_15630</name>
</gene>
<evidence type="ECO:0000313" key="8">
    <source>
        <dbReference type="Proteomes" id="UP000283785"/>
    </source>
</evidence>
<dbReference type="GeneID" id="69850456"/>
<evidence type="ECO:0000313" key="12">
    <source>
        <dbReference type="Proteomes" id="UP000450161"/>
    </source>
</evidence>
<dbReference type="EMBL" id="JANDXR010000010">
    <property type="protein sequence ID" value="MCP9501777.1"/>
    <property type="molecule type" value="Genomic_DNA"/>
</dbReference>
<dbReference type="EMBL" id="VZAP01000028">
    <property type="protein sequence ID" value="MQO91441.1"/>
    <property type="molecule type" value="Genomic_DNA"/>
</dbReference>
<dbReference type="RefSeq" id="WP_006848190.1">
    <property type="nucleotide sequence ID" value="NZ_CATKVS010000007.1"/>
</dbReference>
<dbReference type="Proteomes" id="UP001206014">
    <property type="component" value="Unassembled WGS sequence"/>
</dbReference>
<dbReference type="Proteomes" id="UP001209417">
    <property type="component" value="Unassembled WGS sequence"/>
</dbReference>
<evidence type="ECO:0000313" key="5">
    <source>
        <dbReference type="EMBL" id="RGU89319.1"/>
    </source>
</evidence>
<evidence type="ECO:0000313" key="11">
    <source>
        <dbReference type="Proteomes" id="UP000421283"/>
    </source>
</evidence>
<reference evidence="11" key="3">
    <citation type="submission" date="2019-09" db="EMBL/GenBank/DDBJ databases">
        <title>Distinct polysaccharide growth profiles of human intestinal Prevotella copri isolates.</title>
        <authorList>
            <person name="Fehlner-Peach H."/>
            <person name="Magnabosco C."/>
            <person name="Raghavan V."/>
            <person name="Scher J.U."/>
            <person name="Tett A."/>
            <person name="Cox L.M."/>
            <person name="Gottsegen C."/>
            <person name="Watters A."/>
            <person name="Wiltshire- Gordon J.D."/>
            <person name="Segata N."/>
            <person name="Bonneau R."/>
            <person name="Littman D.R."/>
        </authorList>
    </citation>
    <scope>NUCLEOTIDE SEQUENCE [LARGE SCALE GENOMIC DNA]</scope>
    <source>
        <strain evidence="11">iAU3127</strain>
    </source>
</reference>
<name>A0A413BFE2_9BACT</name>
<dbReference type="EMBL" id="QSCI01000017">
    <property type="protein sequence ID" value="RGX96218.1"/>
    <property type="molecule type" value="Genomic_DNA"/>
</dbReference>
<dbReference type="Proteomes" id="UP000450161">
    <property type="component" value="Unassembled WGS sequence"/>
</dbReference>
<reference evidence="1" key="4">
    <citation type="submission" date="2022-07" db="EMBL/GenBank/DDBJ databases">
        <title>Prevotella copri.</title>
        <authorList>
            <person name="Yang C."/>
        </authorList>
    </citation>
    <scope>NUCLEOTIDE SEQUENCE</scope>
    <source>
        <strain evidence="1">HF88</strain>
    </source>
</reference>
<reference evidence="8 9" key="1">
    <citation type="submission" date="2018-08" db="EMBL/GenBank/DDBJ databases">
        <title>A genome reference for cultivated species of the human gut microbiota.</title>
        <authorList>
            <person name="Zou Y."/>
            <person name="Xue W."/>
            <person name="Luo G."/>
        </authorList>
    </citation>
    <scope>NUCLEOTIDE SEQUENCE [LARGE SCALE GENOMIC DNA]</scope>
    <source>
        <strain evidence="6 8">AF12-50</strain>
        <strain evidence="5 9">AF15-25</strain>
        <strain evidence="7 10">OF03-3</strain>
    </source>
</reference>
<evidence type="ECO:0000313" key="3">
    <source>
        <dbReference type="EMBL" id="MQO91441.1"/>
    </source>
</evidence>
<accession>A0A413BFE2</accession>
<reference evidence="3" key="6">
    <citation type="submission" date="2022-12" db="EMBL/GenBank/DDBJ databases">
        <title>Distinct polysaccharide growth profiles of human intestinal Prevotella copri isolates.</title>
        <authorList>
            <person name="Fehlner-Peach H."/>
            <person name="Magnabosco C."/>
            <person name="Raghavan V."/>
            <person name="Scher J.U."/>
            <person name="Tett A."/>
            <person name="Cox L.M."/>
            <person name="Gottsegen C."/>
            <person name="Watters A."/>
            <person name="Wiltshire- Gordon J.D."/>
            <person name="Segata N."/>
            <person name="Bonneau R."/>
            <person name="Littman D.R."/>
        </authorList>
    </citation>
    <scope>NUCLEOTIDE SEQUENCE</scope>
    <source>
        <strain evidence="3">IAU3127</strain>
    </source>
</reference>
<dbReference type="EMBL" id="QSAG01000056">
    <property type="protein sequence ID" value="RGW39419.1"/>
    <property type="molecule type" value="Genomic_DNA"/>
</dbReference>
<reference evidence="2" key="5">
    <citation type="submission" date="2022-11" db="EMBL/GenBank/DDBJ databases">
        <title>Genomic repertoires linked with pathogenic potency of arthritogenic Prevotella copri isolated from the gut of rheumatoid arthritis patients.</title>
        <authorList>
            <person name="Nii T."/>
            <person name="Maeda Y."/>
            <person name="Motooka D."/>
            <person name="Naito M."/>
            <person name="Matsumoto Y."/>
            <person name="Ogawa T."/>
            <person name="Oguro-Igashira E."/>
            <person name="Kishikawa T."/>
            <person name="Yamashita M."/>
            <person name="Koizumi S."/>
            <person name="Kurakawa T."/>
            <person name="Okumura R."/>
            <person name="Kayama H."/>
            <person name="Murakami M."/>
            <person name="Sakaguchi T."/>
            <person name="Das B."/>
            <person name="Nakamura S."/>
            <person name="Okada Y."/>
            <person name="Kumanogoh A."/>
            <person name="Takeda K."/>
        </authorList>
    </citation>
    <scope>NUCLEOTIDE SEQUENCE</scope>
    <source>
        <strain evidence="2">H019-1</strain>
    </source>
</reference>
<organism evidence="4 12">
    <name type="scientific">Segatella copri</name>
    <dbReference type="NCBI Taxonomy" id="165179"/>
    <lineage>
        <taxon>Bacteria</taxon>
        <taxon>Pseudomonadati</taxon>
        <taxon>Bacteroidota</taxon>
        <taxon>Bacteroidia</taxon>
        <taxon>Bacteroidales</taxon>
        <taxon>Prevotellaceae</taxon>
        <taxon>Segatella</taxon>
    </lineage>
</organism>
<dbReference type="EMBL" id="VUNF01000030">
    <property type="protein sequence ID" value="MST78473.1"/>
    <property type="molecule type" value="Genomic_DNA"/>
</dbReference>
<dbReference type="Proteomes" id="UP000421283">
    <property type="component" value="Unassembled WGS sequence"/>
</dbReference>